<dbReference type="EMBL" id="VSSQ01055849">
    <property type="protein sequence ID" value="MPN09723.1"/>
    <property type="molecule type" value="Genomic_DNA"/>
</dbReference>
<dbReference type="AlphaFoldDB" id="A0A645FBA5"/>
<evidence type="ECO:0000313" key="1">
    <source>
        <dbReference type="EMBL" id="MPN09723.1"/>
    </source>
</evidence>
<protein>
    <submittedName>
        <fullName evidence="1">Uncharacterized protein</fullName>
    </submittedName>
</protein>
<comment type="caution">
    <text evidence="1">The sequence shown here is derived from an EMBL/GenBank/DDBJ whole genome shotgun (WGS) entry which is preliminary data.</text>
</comment>
<name>A0A645FBA5_9ZZZZ</name>
<proteinExistence type="predicted"/>
<sequence length="78" mass="8784">MLKSSLAAGAADPLEAEKIIDRMRWSRLDELEAGHRFDFDYLCLYKFKLLILNKYQARSAEAGQVALDGILAAMKPPQ</sequence>
<reference evidence="1" key="1">
    <citation type="submission" date="2019-08" db="EMBL/GenBank/DDBJ databases">
        <authorList>
            <person name="Kucharzyk K."/>
            <person name="Murdoch R.W."/>
            <person name="Higgins S."/>
            <person name="Loffler F."/>
        </authorList>
    </citation>
    <scope>NUCLEOTIDE SEQUENCE</scope>
</reference>
<organism evidence="1">
    <name type="scientific">bioreactor metagenome</name>
    <dbReference type="NCBI Taxonomy" id="1076179"/>
    <lineage>
        <taxon>unclassified sequences</taxon>
        <taxon>metagenomes</taxon>
        <taxon>ecological metagenomes</taxon>
    </lineage>
</organism>
<gene>
    <name evidence="1" type="ORF">SDC9_157015</name>
</gene>
<accession>A0A645FBA5</accession>